<dbReference type="Proteomes" id="UP001234798">
    <property type="component" value="Chromosome"/>
</dbReference>
<keyword evidence="3" id="KW-1185">Reference proteome</keyword>
<name>A0ABY9M3W9_9BURK</name>
<feature type="chain" id="PRO_5047431208" evidence="1">
    <location>
        <begin position="22"/>
        <end position="144"/>
    </location>
</feature>
<organism evidence="2 3">
    <name type="scientific">Achromobacter seleniivolatilans</name>
    <dbReference type="NCBI Taxonomy" id="3047478"/>
    <lineage>
        <taxon>Bacteria</taxon>
        <taxon>Pseudomonadati</taxon>
        <taxon>Pseudomonadota</taxon>
        <taxon>Betaproteobacteria</taxon>
        <taxon>Burkholderiales</taxon>
        <taxon>Alcaligenaceae</taxon>
        <taxon>Achromobacter</taxon>
    </lineage>
</organism>
<evidence type="ECO:0000313" key="3">
    <source>
        <dbReference type="Proteomes" id="UP001234798"/>
    </source>
</evidence>
<gene>
    <name evidence="2" type="ORF">RAS12_04785</name>
</gene>
<evidence type="ECO:0000256" key="1">
    <source>
        <dbReference type="SAM" id="SignalP"/>
    </source>
</evidence>
<protein>
    <submittedName>
        <fullName evidence="2">Uncharacterized protein</fullName>
    </submittedName>
</protein>
<sequence>MKILAAALLSLSFLVVAPCVAETDADQAELLGTLTGGSWHSRDGQGSYRVILENVGFEHVSCHVWIEWLATTTPGKKQPAQPPRLVARASYNEISSGFWSCNPKKVGLAGATLTIHAKHTYSGENHKFCAVLGAPGEYRDQGLC</sequence>
<dbReference type="EMBL" id="CP132976">
    <property type="protein sequence ID" value="WMD21696.1"/>
    <property type="molecule type" value="Genomic_DNA"/>
</dbReference>
<feature type="signal peptide" evidence="1">
    <location>
        <begin position="1"/>
        <end position="21"/>
    </location>
</feature>
<accession>A0ABY9M3W9</accession>
<proteinExistence type="predicted"/>
<keyword evidence="1" id="KW-0732">Signal</keyword>
<evidence type="ECO:0000313" key="2">
    <source>
        <dbReference type="EMBL" id="WMD21696.1"/>
    </source>
</evidence>
<dbReference type="RefSeq" id="WP_306945642.1">
    <property type="nucleotide sequence ID" value="NZ_CP132976.1"/>
</dbReference>
<reference evidence="2 3" key="1">
    <citation type="submission" date="2023-08" db="EMBL/GenBank/DDBJ databases">
        <title>Achromobacter seleniivolatilans sp. nov., isolated from seleniferous soil.</title>
        <authorList>
            <person name="Zhang S."/>
            <person name="Li K."/>
            <person name="Peng J."/>
            <person name="Zhao Q."/>
            <person name="Wang H."/>
            <person name="Guo Y."/>
        </authorList>
    </citation>
    <scope>NUCLEOTIDE SEQUENCE [LARGE SCALE GENOMIC DNA]</scope>
    <source>
        <strain evidence="2 3">R39</strain>
    </source>
</reference>